<dbReference type="EMBL" id="PEZP01000038">
    <property type="protein sequence ID" value="PIT97999.1"/>
    <property type="molecule type" value="Genomic_DNA"/>
</dbReference>
<dbReference type="AlphaFoldDB" id="A0A2M6WYZ1"/>
<proteinExistence type="predicted"/>
<evidence type="ECO:0000313" key="3">
    <source>
        <dbReference type="Proteomes" id="UP000230731"/>
    </source>
</evidence>
<feature type="transmembrane region" description="Helical" evidence="1">
    <location>
        <begin position="63"/>
        <end position="81"/>
    </location>
</feature>
<evidence type="ECO:0000313" key="2">
    <source>
        <dbReference type="EMBL" id="PIT97999.1"/>
    </source>
</evidence>
<sequence length="83" mass="9865">MADTDRLNREEVQLVLRRAIAMPQPVRLLSDDVYDKESNLNYFMNRQPYEIEDKRPELFSKKALLLAALLIWAVAWILSRFKQ</sequence>
<accession>A0A2M6WYZ1</accession>
<keyword evidence="1" id="KW-0812">Transmembrane</keyword>
<keyword evidence="1" id="KW-1133">Transmembrane helix</keyword>
<name>A0A2M6WYZ1_9BACT</name>
<reference evidence="3" key="1">
    <citation type="submission" date="2017-09" db="EMBL/GenBank/DDBJ databases">
        <title>Depth-based differentiation of microbial function through sediment-hosted aquifers and enrichment of novel symbionts in the deep terrestrial subsurface.</title>
        <authorList>
            <person name="Probst A.J."/>
            <person name="Ladd B."/>
            <person name="Jarett J.K."/>
            <person name="Geller-Mcgrath D.E."/>
            <person name="Sieber C.M.K."/>
            <person name="Emerson J.B."/>
            <person name="Anantharaman K."/>
            <person name="Thomas B.C."/>
            <person name="Malmstrom R."/>
            <person name="Stieglmeier M."/>
            <person name="Klingl A."/>
            <person name="Woyke T."/>
            <person name="Ryan C.M."/>
            <person name="Banfield J.F."/>
        </authorList>
    </citation>
    <scope>NUCLEOTIDE SEQUENCE [LARGE SCALE GENOMIC DNA]</scope>
</reference>
<keyword evidence="1" id="KW-0472">Membrane</keyword>
<gene>
    <name evidence="2" type="ORF">COT71_03155</name>
</gene>
<organism evidence="2 3">
    <name type="scientific">Candidatus Andersenbacteria bacterium CG10_big_fil_rev_8_21_14_0_10_54_11</name>
    <dbReference type="NCBI Taxonomy" id="1974485"/>
    <lineage>
        <taxon>Bacteria</taxon>
        <taxon>Candidatus Anderseniibacteriota</taxon>
    </lineage>
</organism>
<evidence type="ECO:0000256" key="1">
    <source>
        <dbReference type="SAM" id="Phobius"/>
    </source>
</evidence>
<dbReference type="Proteomes" id="UP000230731">
    <property type="component" value="Unassembled WGS sequence"/>
</dbReference>
<comment type="caution">
    <text evidence="2">The sequence shown here is derived from an EMBL/GenBank/DDBJ whole genome shotgun (WGS) entry which is preliminary data.</text>
</comment>
<protein>
    <submittedName>
        <fullName evidence="2">Uncharacterized protein</fullName>
    </submittedName>
</protein>